<dbReference type="Pfam" id="PF08568">
    <property type="entry name" value="Kinetochor_Ybp2"/>
    <property type="match status" value="1"/>
</dbReference>
<accession>A0AAN6RQV6</accession>
<feature type="compositionally biased region" description="Acidic residues" evidence="1">
    <location>
        <begin position="109"/>
        <end position="123"/>
    </location>
</feature>
<comment type="caution">
    <text evidence="2">The sequence shown here is derived from an EMBL/GenBank/DDBJ whole genome shotgun (WGS) entry which is preliminary data.</text>
</comment>
<dbReference type="EMBL" id="MU855872">
    <property type="protein sequence ID" value="KAK3898836.1"/>
    <property type="molecule type" value="Genomic_DNA"/>
</dbReference>
<feature type="compositionally biased region" description="Basic and acidic residues" evidence="1">
    <location>
        <begin position="230"/>
        <end position="241"/>
    </location>
</feature>
<proteinExistence type="predicted"/>
<dbReference type="PANTHER" id="PTHR28020">
    <property type="entry name" value="YAP1-BINDING PROTEIN 1-RELATED"/>
    <property type="match status" value="1"/>
</dbReference>
<dbReference type="GO" id="GO:0005737">
    <property type="term" value="C:cytoplasm"/>
    <property type="evidence" value="ECO:0007669"/>
    <property type="project" value="TreeGrafter"/>
</dbReference>
<evidence type="ECO:0000256" key="1">
    <source>
        <dbReference type="SAM" id="MobiDB-lite"/>
    </source>
</evidence>
<evidence type="ECO:0000313" key="2">
    <source>
        <dbReference type="EMBL" id="KAK3898836.1"/>
    </source>
</evidence>
<dbReference type="PANTHER" id="PTHR28020:SF1">
    <property type="entry name" value="YAP1-BINDING PROTEIN 1-RELATED"/>
    <property type="match status" value="1"/>
</dbReference>
<evidence type="ECO:0000313" key="3">
    <source>
        <dbReference type="Proteomes" id="UP001303889"/>
    </source>
</evidence>
<dbReference type="GO" id="GO:0034599">
    <property type="term" value="P:cellular response to oxidative stress"/>
    <property type="evidence" value="ECO:0007669"/>
    <property type="project" value="InterPro"/>
</dbReference>
<feature type="region of interest" description="Disordered" evidence="1">
    <location>
        <begin position="190"/>
        <end position="247"/>
    </location>
</feature>
<feature type="compositionally biased region" description="Polar residues" evidence="1">
    <location>
        <begin position="198"/>
        <end position="207"/>
    </location>
</feature>
<feature type="region of interest" description="Disordered" evidence="1">
    <location>
        <begin position="109"/>
        <end position="133"/>
    </location>
</feature>
<dbReference type="Proteomes" id="UP001303889">
    <property type="component" value="Unassembled WGS sequence"/>
</dbReference>
<name>A0AAN6RQV6_9PEZI</name>
<reference evidence="2" key="1">
    <citation type="journal article" date="2023" name="Mol. Phylogenet. Evol.">
        <title>Genome-scale phylogeny and comparative genomics of the fungal order Sordariales.</title>
        <authorList>
            <person name="Hensen N."/>
            <person name="Bonometti L."/>
            <person name="Westerberg I."/>
            <person name="Brannstrom I.O."/>
            <person name="Guillou S."/>
            <person name="Cros-Aarteil S."/>
            <person name="Calhoun S."/>
            <person name="Haridas S."/>
            <person name="Kuo A."/>
            <person name="Mondo S."/>
            <person name="Pangilinan J."/>
            <person name="Riley R."/>
            <person name="LaButti K."/>
            <person name="Andreopoulos B."/>
            <person name="Lipzen A."/>
            <person name="Chen C."/>
            <person name="Yan M."/>
            <person name="Daum C."/>
            <person name="Ng V."/>
            <person name="Clum A."/>
            <person name="Steindorff A."/>
            <person name="Ohm R.A."/>
            <person name="Martin F."/>
            <person name="Silar P."/>
            <person name="Natvig D.O."/>
            <person name="Lalanne C."/>
            <person name="Gautier V."/>
            <person name="Ament-Velasquez S.L."/>
            <person name="Kruys A."/>
            <person name="Hutchinson M.I."/>
            <person name="Powell A.J."/>
            <person name="Barry K."/>
            <person name="Miller A.N."/>
            <person name="Grigoriev I.V."/>
            <person name="Debuchy R."/>
            <person name="Gladieux P."/>
            <person name="Hiltunen Thoren M."/>
            <person name="Johannesson H."/>
        </authorList>
    </citation>
    <scope>NUCLEOTIDE SEQUENCE</scope>
    <source>
        <strain evidence="2">CBS 103.79</strain>
    </source>
</reference>
<dbReference type="InterPro" id="IPR040347">
    <property type="entry name" value="YBP1/2"/>
</dbReference>
<dbReference type="AlphaFoldDB" id="A0AAN6RQV6"/>
<sequence length="676" mass="73229">MAATTIPAAEPPRLDPAKAVEAIREARPPATDRFTYLTIVEANLCPEVLPALHEVLQDAELTQEIGWDLVFNLVGLPGSDACLETVARLGNPREVILKVLEALELMAAEGDDDDDEEEEETDEKETTAPPVTQTHKFITLLGMLAILHRRIKTKHPSRFLAQTLQSVLAAYRPTQERTAAVINLVHSLSGRRRPPLPTRQSSVNVANPDQDGDASRNAPDPEAEAEAEAEAGKEGEGGGDREDPDEGELQQRLLLSFATCVLEVYVNGGEMAWAARLLEFYEPEKIVPGRRTLMAAFREDQELLARDAIVGKLVALISDLSLDSCSKTLIHQLCDGPIHADPLAEANDLSAADKVALSTGGCVCLVAYWVFSATIFDASRPQPEMHLFPEHFAVLDKFLQDDAQSQIQSAPGTIEALLALGLWLHANNLVSANPTSPLTNPTTSPEDPTSDFMRYIHLTTLVALYHPSLRARNAASTLAGWVLHADPSDDDRLRILEDLLENCMFASLKARAVAWLREELIAAANLLSSPLPSPLPAGQQQPPQNLFATPQALETVQYAVFPPLRPALLDAPAPATDAAEFLAGNMPFLMQAANFGVFLWGGGNGEGSKWERVMPANMEATVRERWVEPLREVMERARGAEEGGEGGGGGWMGKQGEVGVLGERLGRLGGCLGARD</sequence>
<gene>
    <name evidence="2" type="ORF">C8A05DRAFT_46944</name>
</gene>
<reference evidence="2" key="2">
    <citation type="submission" date="2023-05" db="EMBL/GenBank/DDBJ databases">
        <authorList>
            <consortium name="Lawrence Berkeley National Laboratory"/>
            <person name="Steindorff A."/>
            <person name="Hensen N."/>
            <person name="Bonometti L."/>
            <person name="Westerberg I."/>
            <person name="Brannstrom I.O."/>
            <person name="Guillou S."/>
            <person name="Cros-Aarteil S."/>
            <person name="Calhoun S."/>
            <person name="Haridas S."/>
            <person name="Kuo A."/>
            <person name="Mondo S."/>
            <person name="Pangilinan J."/>
            <person name="Riley R."/>
            <person name="Labutti K."/>
            <person name="Andreopoulos B."/>
            <person name="Lipzen A."/>
            <person name="Chen C."/>
            <person name="Yanf M."/>
            <person name="Daum C."/>
            <person name="Ng V."/>
            <person name="Clum A."/>
            <person name="Ohm R."/>
            <person name="Martin F."/>
            <person name="Silar P."/>
            <person name="Natvig D."/>
            <person name="Lalanne C."/>
            <person name="Gautier V."/>
            <person name="Ament-Velasquez S.L."/>
            <person name="Kruys A."/>
            <person name="Hutchinson M.I."/>
            <person name="Powell A.J."/>
            <person name="Barry K."/>
            <person name="Miller A.N."/>
            <person name="Grigoriev I.V."/>
            <person name="Debuchy R."/>
            <person name="Gladieux P."/>
            <person name="Thoren M.H."/>
            <person name="Johannesson H."/>
        </authorList>
    </citation>
    <scope>NUCLEOTIDE SEQUENCE</scope>
    <source>
        <strain evidence="2">CBS 103.79</strain>
    </source>
</reference>
<dbReference type="InterPro" id="IPR013877">
    <property type="entry name" value="YAP-bd/ALF4/Glomulin"/>
</dbReference>
<organism evidence="2 3">
    <name type="scientific">Staphylotrichum tortipilum</name>
    <dbReference type="NCBI Taxonomy" id="2831512"/>
    <lineage>
        <taxon>Eukaryota</taxon>
        <taxon>Fungi</taxon>
        <taxon>Dikarya</taxon>
        <taxon>Ascomycota</taxon>
        <taxon>Pezizomycotina</taxon>
        <taxon>Sordariomycetes</taxon>
        <taxon>Sordariomycetidae</taxon>
        <taxon>Sordariales</taxon>
        <taxon>Chaetomiaceae</taxon>
        <taxon>Staphylotrichum</taxon>
    </lineage>
</organism>
<keyword evidence="3" id="KW-1185">Reference proteome</keyword>
<protein>
    <submittedName>
        <fullName evidence="2">YAP1-binding protein 2</fullName>
    </submittedName>
</protein>